<evidence type="ECO:0000313" key="10">
    <source>
        <dbReference type="Proteomes" id="UP000315133"/>
    </source>
</evidence>
<sequence>MTGSVLLICAVVLLGGLLQRVAGMGMGMVVAPLATLLLGPVTGVTVSNAAAVVVALLVLGALRRHVDWRGFRRLAPLIVLGSIGGALAVRSTPKSWLDILVGGSVLLALVGSAVLARRTTLGRGGIAGVATGLVAGFMNTAAGVAGPAMKAYALATRWDQRSFAATLQPVFLVANASSVVTKMLVGAGPDPGLVPWWSWPALAVAALLGVQLGRPVSRRLSMRTAARIATAVALTGAVTALVRGLVTL</sequence>
<keyword evidence="7 8" id="KW-0472">Membrane</keyword>
<feature type="transmembrane region" description="Helical" evidence="8">
    <location>
        <begin position="196"/>
        <end position="213"/>
    </location>
</feature>
<evidence type="ECO:0000256" key="3">
    <source>
        <dbReference type="ARBA" id="ARBA00022448"/>
    </source>
</evidence>
<evidence type="ECO:0000256" key="5">
    <source>
        <dbReference type="ARBA" id="ARBA00022692"/>
    </source>
</evidence>
<dbReference type="GO" id="GO:0005886">
    <property type="term" value="C:plasma membrane"/>
    <property type="evidence" value="ECO:0007669"/>
    <property type="project" value="UniProtKB-SubCell"/>
</dbReference>
<dbReference type="InterPro" id="IPR002781">
    <property type="entry name" value="TM_pro_TauE-like"/>
</dbReference>
<evidence type="ECO:0000256" key="4">
    <source>
        <dbReference type="ARBA" id="ARBA00022475"/>
    </source>
</evidence>
<gene>
    <name evidence="9" type="ORF">FB476_3074</name>
</gene>
<comment type="similarity">
    <text evidence="2 8">Belongs to the 4-toluene sulfonate uptake permease (TSUP) (TC 2.A.102) family.</text>
</comment>
<feature type="transmembrane region" description="Helical" evidence="8">
    <location>
        <begin position="74"/>
        <end position="90"/>
    </location>
</feature>
<evidence type="ECO:0000256" key="6">
    <source>
        <dbReference type="ARBA" id="ARBA00022989"/>
    </source>
</evidence>
<evidence type="ECO:0000256" key="8">
    <source>
        <dbReference type="RuleBase" id="RU363041"/>
    </source>
</evidence>
<feature type="transmembrane region" description="Helical" evidence="8">
    <location>
        <begin position="225"/>
        <end position="246"/>
    </location>
</feature>
<keyword evidence="3" id="KW-0813">Transport</keyword>
<dbReference type="PANTHER" id="PTHR30269:SF37">
    <property type="entry name" value="MEMBRANE TRANSPORTER PROTEIN"/>
    <property type="match status" value="1"/>
</dbReference>
<keyword evidence="5 8" id="KW-0812">Transmembrane</keyword>
<evidence type="ECO:0000256" key="7">
    <source>
        <dbReference type="ARBA" id="ARBA00023136"/>
    </source>
</evidence>
<dbReference type="RefSeq" id="WP_141820996.1">
    <property type="nucleotide sequence ID" value="NZ_BAAAIL010000005.1"/>
</dbReference>
<dbReference type="OrthoDB" id="3872971at2"/>
<reference evidence="9 10" key="1">
    <citation type="submission" date="2019-06" db="EMBL/GenBank/DDBJ databases">
        <title>Sequencing the genomes of 1000 actinobacteria strains.</title>
        <authorList>
            <person name="Klenk H.-P."/>
        </authorList>
    </citation>
    <scope>NUCLEOTIDE SEQUENCE [LARGE SCALE GENOMIC DNA]</scope>
    <source>
        <strain evidence="9 10">DSM 12362</strain>
    </source>
</reference>
<protein>
    <recommendedName>
        <fullName evidence="8">Probable membrane transporter protein</fullName>
    </recommendedName>
</protein>
<evidence type="ECO:0000313" key="9">
    <source>
        <dbReference type="EMBL" id="TQM90692.1"/>
    </source>
</evidence>
<feature type="transmembrane region" description="Helical" evidence="8">
    <location>
        <begin position="128"/>
        <end position="149"/>
    </location>
</feature>
<feature type="transmembrane region" description="Helical" evidence="8">
    <location>
        <begin position="33"/>
        <end position="62"/>
    </location>
</feature>
<keyword evidence="6 8" id="KW-1133">Transmembrane helix</keyword>
<dbReference type="AlphaFoldDB" id="A0A543K6L0"/>
<comment type="caution">
    <text evidence="9">The sequence shown here is derived from an EMBL/GenBank/DDBJ whole genome shotgun (WGS) entry which is preliminary data.</text>
</comment>
<name>A0A543K6L0_9MICO</name>
<evidence type="ECO:0000256" key="1">
    <source>
        <dbReference type="ARBA" id="ARBA00004651"/>
    </source>
</evidence>
<dbReference type="Pfam" id="PF01925">
    <property type="entry name" value="TauE"/>
    <property type="match status" value="1"/>
</dbReference>
<dbReference type="Proteomes" id="UP000315133">
    <property type="component" value="Unassembled WGS sequence"/>
</dbReference>
<organism evidence="9 10">
    <name type="scientific">Ornithinimicrobium humiphilum</name>
    <dbReference type="NCBI Taxonomy" id="125288"/>
    <lineage>
        <taxon>Bacteria</taxon>
        <taxon>Bacillati</taxon>
        <taxon>Actinomycetota</taxon>
        <taxon>Actinomycetes</taxon>
        <taxon>Micrococcales</taxon>
        <taxon>Ornithinimicrobiaceae</taxon>
        <taxon>Ornithinimicrobium</taxon>
    </lineage>
</organism>
<accession>A0A543K6L0</accession>
<proteinExistence type="inferred from homology"/>
<dbReference type="InterPro" id="IPR052017">
    <property type="entry name" value="TSUP"/>
</dbReference>
<keyword evidence="10" id="KW-1185">Reference proteome</keyword>
<evidence type="ECO:0000256" key="2">
    <source>
        <dbReference type="ARBA" id="ARBA00009142"/>
    </source>
</evidence>
<dbReference type="PANTHER" id="PTHR30269">
    <property type="entry name" value="TRANSMEMBRANE PROTEIN YFCA"/>
    <property type="match status" value="1"/>
</dbReference>
<comment type="subcellular location">
    <subcellularLocation>
        <location evidence="1 8">Cell membrane</location>
        <topology evidence="1 8">Multi-pass membrane protein</topology>
    </subcellularLocation>
</comment>
<keyword evidence="4 8" id="KW-1003">Cell membrane</keyword>
<feature type="transmembrane region" description="Helical" evidence="8">
    <location>
        <begin position="96"/>
        <end position="116"/>
    </location>
</feature>
<dbReference type="EMBL" id="VFPU01000003">
    <property type="protein sequence ID" value="TQM90692.1"/>
    <property type="molecule type" value="Genomic_DNA"/>
</dbReference>